<keyword evidence="9" id="KW-0808">Transferase</keyword>
<dbReference type="SUPFAM" id="SSF55931">
    <property type="entry name" value="Glutamine synthetase/guanido kinase"/>
    <property type="match status" value="1"/>
</dbReference>
<dbReference type="SUPFAM" id="SSF89095">
    <property type="entry name" value="GatB/YqeY motif"/>
    <property type="match status" value="1"/>
</dbReference>
<feature type="domain" description="Asn/Gln amidotransferase" evidence="8">
    <location>
        <begin position="492"/>
        <end position="636"/>
    </location>
</feature>
<dbReference type="EC" id="6.3.5.-" evidence="6"/>
<evidence type="ECO:0000256" key="2">
    <source>
        <dbReference type="ARBA" id="ARBA00022741"/>
    </source>
</evidence>
<comment type="subunit">
    <text evidence="6">Heterodimer of GatD and GatE.</text>
</comment>
<evidence type="ECO:0000313" key="9">
    <source>
        <dbReference type="EMBL" id="HHP68089.1"/>
    </source>
</evidence>
<dbReference type="InterPro" id="IPR018027">
    <property type="entry name" value="Asn/Gln_amidotransferase"/>
</dbReference>
<evidence type="ECO:0000256" key="1">
    <source>
        <dbReference type="ARBA" id="ARBA00022598"/>
    </source>
</evidence>
<comment type="similarity">
    <text evidence="6">Belongs to the GatB/GatE family. GatE subfamily.</text>
</comment>
<dbReference type="InterPro" id="IPR006075">
    <property type="entry name" value="Asn/Gln-tRNA_Trfase_suB/E_cat"/>
</dbReference>
<keyword evidence="3 6" id="KW-0067">ATP-binding</keyword>
<evidence type="ECO:0000256" key="3">
    <source>
        <dbReference type="ARBA" id="ARBA00022840"/>
    </source>
</evidence>
<dbReference type="InterPro" id="IPR017958">
    <property type="entry name" value="Gln-tRNA_amidoTrfase_suB_CS"/>
</dbReference>
<dbReference type="PANTHER" id="PTHR11659:SF2">
    <property type="entry name" value="GLUTAMYL-TRNA(GLN) AMIDOTRANSFERASE SUBUNIT E"/>
    <property type="match status" value="1"/>
</dbReference>
<proteinExistence type="inferred from homology"/>
<dbReference type="Gene3D" id="1.10.10.410">
    <property type="match status" value="1"/>
</dbReference>
<dbReference type="InterPro" id="IPR042114">
    <property type="entry name" value="GatB_C_1"/>
</dbReference>
<dbReference type="NCBIfam" id="NF003107">
    <property type="entry name" value="PRK04028.1"/>
    <property type="match status" value="1"/>
</dbReference>
<dbReference type="NCBIfam" id="TIGR00134">
    <property type="entry name" value="gatE_arch"/>
    <property type="match status" value="1"/>
</dbReference>
<dbReference type="GO" id="GO:0050567">
    <property type="term" value="F:glutaminyl-tRNA synthase (glutamine-hydrolyzing) activity"/>
    <property type="evidence" value="ECO:0007669"/>
    <property type="project" value="UniProtKB-UniRule"/>
</dbReference>
<dbReference type="GO" id="GO:0070681">
    <property type="term" value="P:glutaminyl-tRNAGln biosynthesis via transamidation"/>
    <property type="evidence" value="ECO:0007669"/>
    <property type="project" value="TreeGrafter"/>
</dbReference>
<dbReference type="SMART" id="SM00845">
    <property type="entry name" value="GatB_Yqey"/>
    <property type="match status" value="1"/>
</dbReference>
<organism evidence="9">
    <name type="scientific">Thermogladius calderae</name>
    <dbReference type="NCBI Taxonomy" id="1200300"/>
    <lineage>
        <taxon>Archaea</taxon>
        <taxon>Thermoproteota</taxon>
        <taxon>Thermoprotei</taxon>
        <taxon>Desulfurococcales</taxon>
        <taxon>Desulfurococcaceae</taxon>
        <taxon>Thermogladius</taxon>
    </lineage>
</organism>
<dbReference type="PROSITE" id="PS01234">
    <property type="entry name" value="GATB"/>
    <property type="match status" value="1"/>
</dbReference>
<sequence length="642" mass="72163">MSKRETGVDYRKAGLRVGLEIHIQLDTREKLFCNCPTKLVEEEGDVFTRELRPSRSEMGEVDQAAVLEWKKGRRFRYSSPRESSCLVEADEEPPHPMNMEALKIALAIALSLNMRIVDEVYTMRKIVIDGSNVSGFQRTGLIALNGWLEDEEGRIGIQTLCLEEDAARKISESEFEVHYKLDRMGIPLIEIATAPDIHSPEQARRVAFKIGQLVRLTGKAKRGLGSIRQDVNVSIEGGGKVEIKGIQHLYLIPKVIEYEVLRQTRLLWLRDELARRGLAKESIRVEPVDLTEFFKNTQSKLIKKMISGGDTVVYALKLEGFKGLIGLELQPGRRFGTELADYARVWAGVGGLIHSDELPGYGISSGEVAEIYKRLGGDPERDAFIIVAGERGKVKKAIEVVVERVRVAFEGVPEETRGANPDGTTRYMRPRPGKARMYPETDIPPILITNELIESARRLVPESFDVKLKRLTSEHGLSGDLALNMVNDIRLDLYEKLVEKWRGKIPPVVVASTLVNTLRMLENEGVHVENIEDEHIEKVIEYVAEGRLAKEAIPDLLRKIAERPTGKIDEILEEMGLRMVSENEVVDVVNKVIEENLEKLKSKPGKAFNIVMSEAMRILRGRVDGSLVADIVKKKLSELNIT</sequence>
<dbReference type="InterPro" id="IPR004115">
    <property type="entry name" value="GAD-like_sf"/>
</dbReference>
<dbReference type="InterPro" id="IPR017959">
    <property type="entry name" value="Asn/Gln-tRNA_amidoTrfase_suB/E"/>
</dbReference>
<accession>A0A7J3Y049</accession>
<protein>
    <recommendedName>
        <fullName evidence="6">Glutamyl-tRNA(Gln) amidotransferase subunit E</fullName>
        <shortName evidence="6">Glu-ADT subunit E</shortName>
        <ecNumber evidence="6">6.3.5.-</ecNumber>
    </recommendedName>
</protein>
<keyword evidence="4 6" id="KW-0648">Protein biosynthesis</keyword>
<name>A0A7J3Y049_9CREN</name>
<dbReference type="InterPro" id="IPR029351">
    <property type="entry name" value="GAD_dom"/>
</dbReference>
<dbReference type="Gene3D" id="1.10.150.380">
    <property type="entry name" value="GatB domain, N-terminal subdomain"/>
    <property type="match status" value="1"/>
</dbReference>
<dbReference type="SUPFAM" id="SSF55261">
    <property type="entry name" value="GAD domain-like"/>
    <property type="match status" value="1"/>
</dbReference>
<dbReference type="GO" id="GO:0006412">
    <property type="term" value="P:translation"/>
    <property type="evidence" value="ECO:0007669"/>
    <property type="project" value="UniProtKB-UniRule"/>
</dbReference>
<dbReference type="AlphaFoldDB" id="A0A7J3Y049"/>
<dbReference type="PANTHER" id="PTHR11659">
    <property type="entry name" value="GLUTAMYL-TRNA GLN AMIDOTRANSFERASE SUBUNIT B MITOCHONDRIAL AND PROKARYOTIC PET112-RELATED"/>
    <property type="match status" value="1"/>
</dbReference>
<dbReference type="GO" id="GO:0016740">
    <property type="term" value="F:transferase activity"/>
    <property type="evidence" value="ECO:0007669"/>
    <property type="project" value="UniProtKB-KW"/>
</dbReference>
<dbReference type="GO" id="GO:0004812">
    <property type="term" value="F:aminoacyl-tRNA ligase activity"/>
    <property type="evidence" value="ECO:0007669"/>
    <property type="project" value="InterPro"/>
</dbReference>
<gene>
    <name evidence="6 9" type="primary">gatE</name>
    <name evidence="9" type="ORF">ENM60_04815</name>
</gene>
<evidence type="ECO:0000259" key="8">
    <source>
        <dbReference type="SMART" id="SM00845"/>
    </source>
</evidence>
<dbReference type="Pfam" id="PF02938">
    <property type="entry name" value="GAD"/>
    <property type="match status" value="1"/>
</dbReference>
<evidence type="ECO:0000256" key="7">
    <source>
        <dbReference type="SAM" id="MobiDB-lite"/>
    </source>
</evidence>
<comment type="function">
    <text evidence="6">Allows the formation of correctly charged Gln-tRNA(Gln) through the transamidation of misacylated Glu-tRNA(Gln) in organisms which lack glutaminyl-tRNA synthetase. The reaction takes place in the presence of glutamine and ATP through an activated gamma-phospho-Glu-tRNA(Gln). The GatDE system is specific for glutamate and does not act on aspartate.</text>
</comment>
<dbReference type="Pfam" id="PF02934">
    <property type="entry name" value="GatB_N"/>
    <property type="match status" value="1"/>
</dbReference>
<comment type="caution">
    <text evidence="9">The sequence shown here is derived from an EMBL/GenBank/DDBJ whole genome shotgun (WGS) entry which is preliminary data.</text>
</comment>
<dbReference type="InterPro" id="IPR004414">
    <property type="entry name" value="GatE"/>
</dbReference>
<keyword evidence="2 6" id="KW-0547">Nucleotide-binding</keyword>
<dbReference type="Pfam" id="PF02637">
    <property type="entry name" value="GatB_Yqey"/>
    <property type="match status" value="1"/>
</dbReference>
<evidence type="ECO:0000256" key="4">
    <source>
        <dbReference type="ARBA" id="ARBA00022917"/>
    </source>
</evidence>
<keyword evidence="1 6" id="KW-0436">Ligase</keyword>
<feature type="region of interest" description="Disordered" evidence="7">
    <location>
        <begin position="416"/>
        <end position="435"/>
    </location>
</feature>
<dbReference type="EMBL" id="DRYK01000061">
    <property type="protein sequence ID" value="HHP68089.1"/>
    <property type="molecule type" value="Genomic_DNA"/>
</dbReference>
<dbReference type="Gene3D" id="3.30.1360.30">
    <property type="entry name" value="GAD-like domain"/>
    <property type="match status" value="1"/>
</dbReference>
<dbReference type="InterPro" id="IPR014746">
    <property type="entry name" value="Gln_synth/guanido_kin_cat_dom"/>
</dbReference>
<dbReference type="InterPro" id="IPR003789">
    <property type="entry name" value="Asn/Gln_tRNA_amidoTrase-B-like"/>
</dbReference>
<dbReference type="HAMAP" id="MF_00588">
    <property type="entry name" value="GatE"/>
    <property type="match status" value="1"/>
</dbReference>
<dbReference type="GO" id="GO:0005524">
    <property type="term" value="F:ATP binding"/>
    <property type="evidence" value="ECO:0007669"/>
    <property type="project" value="UniProtKB-KW"/>
</dbReference>
<reference evidence="9" key="1">
    <citation type="journal article" date="2020" name="mSystems">
        <title>Genome- and Community-Level Interaction Insights into Carbon Utilization and Element Cycling Functions of Hydrothermarchaeota in Hydrothermal Sediment.</title>
        <authorList>
            <person name="Zhou Z."/>
            <person name="Liu Y."/>
            <person name="Xu W."/>
            <person name="Pan J."/>
            <person name="Luo Z.H."/>
            <person name="Li M."/>
        </authorList>
    </citation>
    <scope>NUCLEOTIDE SEQUENCE [LARGE SCALE GENOMIC DNA]</scope>
    <source>
        <strain evidence="9">SpSt-110</strain>
    </source>
</reference>
<dbReference type="GO" id="GO:0005737">
    <property type="term" value="C:cytoplasm"/>
    <property type="evidence" value="ECO:0007669"/>
    <property type="project" value="InterPro"/>
</dbReference>
<dbReference type="InterPro" id="IPR023168">
    <property type="entry name" value="GatB_Yqey_C_2"/>
</dbReference>
<evidence type="ECO:0000256" key="6">
    <source>
        <dbReference type="HAMAP-Rule" id="MF_00588"/>
    </source>
</evidence>
<comment type="catalytic activity">
    <reaction evidence="5 6">
        <text>L-glutamyl-tRNA(Gln) + L-glutamine + ATP + H2O = L-glutaminyl-tRNA(Gln) + L-glutamate + ADP + phosphate + H(+)</text>
        <dbReference type="Rhea" id="RHEA:17521"/>
        <dbReference type="Rhea" id="RHEA-COMP:9681"/>
        <dbReference type="Rhea" id="RHEA-COMP:9684"/>
        <dbReference type="ChEBI" id="CHEBI:15377"/>
        <dbReference type="ChEBI" id="CHEBI:15378"/>
        <dbReference type="ChEBI" id="CHEBI:29985"/>
        <dbReference type="ChEBI" id="CHEBI:30616"/>
        <dbReference type="ChEBI" id="CHEBI:43474"/>
        <dbReference type="ChEBI" id="CHEBI:58359"/>
        <dbReference type="ChEBI" id="CHEBI:78520"/>
        <dbReference type="ChEBI" id="CHEBI:78521"/>
        <dbReference type="ChEBI" id="CHEBI:456216"/>
    </reaction>
</comment>
<evidence type="ECO:0000256" key="5">
    <source>
        <dbReference type="ARBA" id="ARBA00047913"/>
    </source>
</evidence>